<dbReference type="Proteomes" id="UP000002257">
    <property type="component" value="Chromosome"/>
</dbReference>
<proteinExistence type="predicted"/>
<dbReference type="EMBL" id="CP001280">
    <property type="protein sequence ID" value="ACK52353.1"/>
    <property type="molecule type" value="Genomic_DNA"/>
</dbReference>
<protein>
    <recommendedName>
        <fullName evidence="4">Cobalt transporter</fullName>
    </recommendedName>
</protein>
<accession>B8ETK1</accession>
<organism evidence="2 3">
    <name type="scientific">Methylocella silvestris (strain DSM 15510 / CIP 108128 / LMG 27833 / NCIMB 13906 / BL2)</name>
    <dbReference type="NCBI Taxonomy" id="395965"/>
    <lineage>
        <taxon>Bacteria</taxon>
        <taxon>Pseudomonadati</taxon>
        <taxon>Pseudomonadota</taxon>
        <taxon>Alphaproteobacteria</taxon>
        <taxon>Hyphomicrobiales</taxon>
        <taxon>Beijerinckiaceae</taxon>
        <taxon>Methylocella</taxon>
    </lineage>
</organism>
<reference evidence="2 3" key="1">
    <citation type="journal article" date="2010" name="J. Bacteriol.">
        <title>Complete genome sequence of the aerobic facultative methanotroph Methylocella silvestris BL2.</title>
        <authorList>
            <person name="Chen Y."/>
            <person name="Crombie A."/>
            <person name="Rahman M.T."/>
            <person name="Dedysh S.N."/>
            <person name="Liesack W."/>
            <person name="Stott M.B."/>
            <person name="Alam M."/>
            <person name="Theisen A.R."/>
            <person name="Murrell J.C."/>
            <person name="Dunfield P.F."/>
        </authorList>
    </citation>
    <scope>NUCLEOTIDE SEQUENCE [LARGE SCALE GENOMIC DNA]</scope>
    <source>
        <strain evidence="3">DSM 15510 / CIP 108128 / LMG 27833 / NCIMB 13906 / BL2</strain>
    </source>
</reference>
<feature type="transmembrane region" description="Helical" evidence="1">
    <location>
        <begin position="137"/>
        <end position="157"/>
    </location>
</feature>
<feature type="transmembrane region" description="Helical" evidence="1">
    <location>
        <begin position="169"/>
        <end position="188"/>
    </location>
</feature>
<evidence type="ECO:0008006" key="4">
    <source>
        <dbReference type="Google" id="ProtNLM"/>
    </source>
</evidence>
<dbReference type="Pfam" id="PF09490">
    <property type="entry name" value="CbtA"/>
    <property type="match status" value="1"/>
</dbReference>
<dbReference type="KEGG" id="msl:Msil_3463"/>
<dbReference type="STRING" id="395965.Msil_3463"/>
<evidence type="ECO:0000256" key="1">
    <source>
        <dbReference type="SAM" id="Phobius"/>
    </source>
</evidence>
<evidence type="ECO:0000313" key="2">
    <source>
        <dbReference type="EMBL" id="ACK52353.1"/>
    </source>
</evidence>
<dbReference type="InterPro" id="IPR012666">
    <property type="entry name" value="CbtA_put"/>
</dbReference>
<name>B8ETK1_METSB</name>
<evidence type="ECO:0000313" key="3">
    <source>
        <dbReference type="Proteomes" id="UP000002257"/>
    </source>
</evidence>
<gene>
    <name evidence="2" type="ordered locus">Msil_3463</name>
</gene>
<sequence length="252" mass="26042">MVGALLLRGMLTGLFAGLLVFGFARVFGEPEIERAIAFEQQMAQGTSEAQEPALVSRETQAGVGLASGVLVYSASIGGLFALIFAFVNGRIGSLGPRGTSALLAISAFVAISIAPFLKYPANPPSVGDPDTIGVRTGLYFVMVIVSVAALAGAVAAARQLAPRLGVWNAAILAGVAFIGAIAVASYALPEINEIPAQFSAPLLWRFRIASLGLHALLWATIGLVFGWLMERGSAQIAVAASAVAALRTREFG</sequence>
<feature type="transmembrane region" description="Helical" evidence="1">
    <location>
        <begin position="99"/>
        <end position="117"/>
    </location>
</feature>
<dbReference type="RefSeq" id="WP_012592422.1">
    <property type="nucleotide sequence ID" value="NC_011666.1"/>
</dbReference>
<dbReference type="HOGENOM" id="CLU_090632_0_0_5"/>
<dbReference type="eggNOG" id="COG5446">
    <property type="taxonomic scope" value="Bacteria"/>
</dbReference>
<keyword evidence="1" id="KW-0472">Membrane</keyword>
<keyword evidence="3" id="KW-1185">Reference proteome</keyword>
<feature type="transmembrane region" description="Helical" evidence="1">
    <location>
        <begin position="208"/>
        <end position="228"/>
    </location>
</feature>
<keyword evidence="1" id="KW-1133">Transmembrane helix</keyword>
<dbReference type="OrthoDB" id="6851830at2"/>
<dbReference type="AlphaFoldDB" id="B8ETK1"/>
<feature type="transmembrane region" description="Helical" evidence="1">
    <location>
        <begin position="65"/>
        <end position="87"/>
    </location>
</feature>
<keyword evidence="1" id="KW-0812">Transmembrane</keyword>